<feature type="region of interest" description="Disordered" evidence="1">
    <location>
        <begin position="78"/>
        <end position="106"/>
    </location>
</feature>
<accession>A0AAV4NKV2</accession>
<reference evidence="2 3" key="1">
    <citation type="submission" date="2021-06" db="EMBL/GenBank/DDBJ databases">
        <title>Caerostris extrusa draft genome.</title>
        <authorList>
            <person name="Kono N."/>
            <person name="Arakawa K."/>
        </authorList>
    </citation>
    <scope>NUCLEOTIDE SEQUENCE [LARGE SCALE GENOMIC DNA]</scope>
</reference>
<evidence type="ECO:0000256" key="1">
    <source>
        <dbReference type="SAM" id="MobiDB-lite"/>
    </source>
</evidence>
<gene>
    <name evidence="2" type="ORF">CEXT_386791</name>
</gene>
<dbReference type="AlphaFoldDB" id="A0AAV4NKV2"/>
<name>A0AAV4NKV2_CAEEX</name>
<feature type="compositionally biased region" description="Polar residues" evidence="1">
    <location>
        <begin position="93"/>
        <end position="106"/>
    </location>
</feature>
<dbReference type="EMBL" id="BPLR01003513">
    <property type="protein sequence ID" value="GIX85427.1"/>
    <property type="molecule type" value="Genomic_DNA"/>
</dbReference>
<evidence type="ECO:0000313" key="2">
    <source>
        <dbReference type="EMBL" id="GIX85427.1"/>
    </source>
</evidence>
<proteinExistence type="predicted"/>
<organism evidence="2 3">
    <name type="scientific">Caerostris extrusa</name>
    <name type="common">Bark spider</name>
    <name type="synonym">Caerostris bankana</name>
    <dbReference type="NCBI Taxonomy" id="172846"/>
    <lineage>
        <taxon>Eukaryota</taxon>
        <taxon>Metazoa</taxon>
        <taxon>Ecdysozoa</taxon>
        <taxon>Arthropoda</taxon>
        <taxon>Chelicerata</taxon>
        <taxon>Arachnida</taxon>
        <taxon>Araneae</taxon>
        <taxon>Araneomorphae</taxon>
        <taxon>Entelegynae</taxon>
        <taxon>Araneoidea</taxon>
        <taxon>Araneidae</taxon>
        <taxon>Caerostris</taxon>
    </lineage>
</organism>
<sequence length="106" mass="12251">MRSDLQTTRFGLKSKKFHPPPRFTTPNFQQTEKKVEVKAIFVAQMGTPYPVVEPDNKKLTKRPFIFLVRFVEADGHKISQSVHSSREDRSHLNNDSTLRLYSSSSE</sequence>
<dbReference type="Proteomes" id="UP001054945">
    <property type="component" value="Unassembled WGS sequence"/>
</dbReference>
<comment type="caution">
    <text evidence="2">The sequence shown here is derived from an EMBL/GenBank/DDBJ whole genome shotgun (WGS) entry which is preliminary data.</text>
</comment>
<feature type="region of interest" description="Disordered" evidence="1">
    <location>
        <begin position="1"/>
        <end position="29"/>
    </location>
</feature>
<keyword evidence="3" id="KW-1185">Reference proteome</keyword>
<evidence type="ECO:0000313" key="3">
    <source>
        <dbReference type="Proteomes" id="UP001054945"/>
    </source>
</evidence>
<protein>
    <submittedName>
        <fullName evidence="2">Uncharacterized protein</fullName>
    </submittedName>
</protein>